<dbReference type="Proteomes" id="UP000198226">
    <property type="component" value="Chromosome I"/>
</dbReference>
<dbReference type="Pfam" id="PF13191">
    <property type="entry name" value="AAA_16"/>
    <property type="match status" value="1"/>
</dbReference>
<dbReference type="EMBL" id="LT607752">
    <property type="protein sequence ID" value="SCG63266.1"/>
    <property type="molecule type" value="Genomic_DNA"/>
</dbReference>
<keyword evidence="3" id="KW-1185">Reference proteome</keyword>
<dbReference type="InterPro" id="IPR027417">
    <property type="entry name" value="P-loop_NTPase"/>
</dbReference>
<dbReference type="Gene3D" id="2.130.10.10">
    <property type="entry name" value="YVTN repeat-like/Quinoprotein amine dehydrogenase"/>
    <property type="match status" value="1"/>
</dbReference>
<gene>
    <name evidence="2" type="ORF">GA0070623_2977</name>
</gene>
<sequence length="995" mass="106118">MTVGYFGISAVGTFRNRGDCDFADLSLVPDEAKAMREALTGLGLRELSRVPGRELTHDELYAEVVKLRAEPGEGCSLVLYCTGHGHADDDAGWLLVPPETDAQPIDDWMTPARLLRPLLRRNVSQVLLILDACYSGDGAREALTRALTSTVNLGSATDLWVVAAARRLDEAQQMTFVPAFVDAMNRQAAQSLTDPFLDPSRVTDLTAELLKKQHAEQVPWVAAGYQAGGCRALPNPLFMPPDPPTGRFARQWSAPARGVAEASQPGWYFAGRDDILRDLANHLQGDGSPQPVLLRGGPGTGKTAILGRLLMAATDEARQALPPVARHGVLPTGDVPITALSVDGLDAESAAEDLADALGLPVRDLAGSVAALTRRTEPLALLIDDVDRAADPNGIIEQFLRRLAAVPCVRLVAAVRGESIDGFRQIELPEAGPAIESYVRIRLTYALGSSARSASAQLADACQGNFSAAVVAVDALLRSGSAMKPVQDALTEGLRAAHRRLGALCRNAMTGWAADPHELVTCLSAACSYSTGGRLPADLWAAMACRLTGRNYDPREISMCAKAAGAFLEGTVRWRPRFEYVGQDDERVRIAEVLIDEARQLYGPQWTNCPEEVMAILLGAATDTDGRFVSLLDEAPLLLAAPPPLVTRALGNVRKRADGRHRIAAWAGVPVRGQPQDRALLLGLLGARNGLPQLAEGTQVVWANQVTSPERPSLLTRLAVANGILVTAHDDASVRWWDSRRGAELRAWPPPRTRWTDAAITGLAATGPLTIAVTGDHQAFCWDTTDAQAPRALPGPATLTAAHAAGVIALVHGSTITLLDGTSGVERRRHSVSDEVLLADFAGSADRPVLWLVDRVGRVWQWDLRADGRQPSPVSLCPLPLELACSREDDTTVVVDVRGELTLPTRAGPVGRPGTAGGELRSAAVTAKWLVLGGGSDRRSGWLEMHPLTNRGPATRWPVDGTVIGLGVVRDLVVVATSGGLAVLRLPAGVTEGRR</sequence>
<evidence type="ECO:0000259" key="1">
    <source>
        <dbReference type="Pfam" id="PF13191"/>
    </source>
</evidence>
<dbReference type="RefSeq" id="WP_067307109.1">
    <property type="nucleotide sequence ID" value="NZ_JBEYAT010000026.1"/>
</dbReference>
<dbReference type="SUPFAM" id="SSF52540">
    <property type="entry name" value="P-loop containing nucleoside triphosphate hydrolases"/>
    <property type="match status" value="1"/>
</dbReference>
<dbReference type="SUPFAM" id="SSF50998">
    <property type="entry name" value="Quinoprotein alcohol dehydrogenase-like"/>
    <property type="match status" value="1"/>
</dbReference>
<name>A0A109IL42_9ACTN</name>
<dbReference type="InterPro" id="IPR015943">
    <property type="entry name" value="WD40/YVTN_repeat-like_dom_sf"/>
</dbReference>
<evidence type="ECO:0000313" key="2">
    <source>
        <dbReference type="EMBL" id="SCG63266.1"/>
    </source>
</evidence>
<reference evidence="3" key="1">
    <citation type="submission" date="2016-06" db="EMBL/GenBank/DDBJ databases">
        <authorList>
            <person name="Varghese N."/>
            <person name="Submissions Spin"/>
        </authorList>
    </citation>
    <scope>NUCLEOTIDE SEQUENCE [LARGE SCALE GENOMIC DNA]</scope>
    <source>
        <strain evidence="3">DSM 44983</strain>
    </source>
</reference>
<feature type="domain" description="Orc1-like AAA ATPase" evidence="1">
    <location>
        <begin position="269"/>
        <end position="393"/>
    </location>
</feature>
<proteinExistence type="predicted"/>
<dbReference type="Gene3D" id="3.40.50.300">
    <property type="entry name" value="P-loop containing nucleotide triphosphate hydrolases"/>
    <property type="match status" value="1"/>
</dbReference>
<dbReference type="OrthoDB" id="414967at2"/>
<evidence type="ECO:0000313" key="3">
    <source>
        <dbReference type="Proteomes" id="UP000198226"/>
    </source>
</evidence>
<dbReference type="Gene3D" id="3.40.50.1460">
    <property type="match status" value="1"/>
</dbReference>
<dbReference type="AlphaFoldDB" id="A0A109IL42"/>
<dbReference type="InterPro" id="IPR011047">
    <property type="entry name" value="Quinoprotein_ADH-like_sf"/>
</dbReference>
<organism evidence="2 3">
    <name type="scientific">Micromonospora rifamycinica</name>
    <dbReference type="NCBI Taxonomy" id="291594"/>
    <lineage>
        <taxon>Bacteria</taxon>
        <taxon>Bacillati</taxon>
        <taxon>Actinomycetota</taxon>
        <taxon>Actinomycetes</taxon>
        <taxon>Micromonosporales</taxon>
        <taxon>Micromonosporaceae</taxon>
        <taxon>Micromonospora</taxon>
    </lineage>
</organism>
<protein>
    <submittedName>
        <fullName evidence="2">AAA ATPase domain-containing protein</fullName>
    </submittedName>
</protein>
<dbReference type="InterPro" id="IPR041664">
    <property type="entry name" value="AAA_16"/>
</dbReference>
<accession>A0A109IL42</accession>